<proteinExistence type="predicted"/>
<dbReference type="EMBL" id="VTUW01000002">
    <property type="protein sequence ID" value="KAA1195502.1"/>
    <property type="molecule type" value="Genomic_DNA"/>
</dbReference>
<sequence length="205" mass="23468">MDSILFIEIESSYKAIPLLVFKRDHHSSIIKKSHVRIYSDAHALLMAIEEQVQEFQKLIEQQTIQMIEDKERELNEHISHLQASAIHQLTLSQQQWFEKAEEQLNKLLDAQEKRLSEAIADARNSMASAIRNRLIKMNQSDSLIGYLSDALHAELNDVEKSLVIVKSYSDNGTTLTIENDDCMVSINTQELLSELKSCLENISDD</sequence>
<name>A0A5B0X8D1_9GAMM</name>
<dbReference type="STRING" id="880156.AM629_05370"/>
<gene>
    <name evidence="1" type="ORF">F0L16_02130</name>
</gene>
<protein>
    <submittedName>
        <fullName evidence="1">Uncharacterized protein</fullName>
    </submittedName>
</protein>
<evidence type="ECO:0000313" key="1">
    <source>
        <dbReference type="EMBL" id="KAA1195502.1"/>
    </source>
</evidence>
<dbReference type="OrthoDB" id="6454374at2"/>
<dbReference type="AlphaFoldDB" id="A0A5B0X8D1"/>
<reference evidence="1 2" key="1">
    <citation type="submission" date="2019-09" db="EMBL/GenBank/DDBJ databases">
        <title>Whole genome sequence of Photorhabdus heterorhabditis strain ETL (Enterobacteriales: Enterobacteriaceae) a bacterial symbiont of Heterorhabditis zealandica strain ETL (Rhabditida: Heterorhabditidae).</title>
        <authorList>
            <person name="Lulamba T.E."/>
            <person name="Serepa-Dlamini M.H."/>
        </authorList>
    </citation>
    <scope>NUCLEOTIDE SEQUENCE [LARGE SCALE GENOMIC DNA]</scope>
    <source>
        <strain evidence="1 2">ETL</strain>
    </source>
</reference>
<evidence type="ECO:0000313" key="2">
    <source>
        <dbReference type="Proteomes" id="UP000322184"/>
    </source>
</evidence>
<accession>A0A5B0X8D1</accession>
<comment type="caution">
    <text evidence="1">The sequence shown here is derived from an EMBL/GenBank/DDBJ whole genome shotgun (WGS) entry which is preliminary data.</text>
</comment>
<organism evidence="1 2">
    <name type="scientific">Photorhabdus heterorhabditis</name>
    <dbReference type="NCBI Taxonomy" id="880156"/>
    <lineage>
        <taxon>Bacteria</taxon>
        <taxon>Pseudomonadati</taxon>
        <taxon>Pseudomonadota</taxon>
        <taxon>Gammaproteobacteria</taxon>
        <taxon>Enterobacterales</taxon>
        <taxon>Morganellaceae</taxon>
        <taxon>Photorhabdus</taxon>
    </lineage>
</organism>
<dbReference type="Proteomes" id="UP000322184">
    <property type="component" value="Unassembled WGS sequence"/>
</dbReference>